<evidence type="ECO:0000256" key="1">
    <source>
        <dbReference type="SAM" id="SignalP"/>
    </source>
</evidence>
<accession>A0A085W2K4</accession>
<dbReference type="AlphaFoldDB" id="A0A085W2K4"/>
<protein>
    <submittedName>
        <fullName evidence="2">Uncharacterized protein</fullName>
    </submittedName>
</protein>
<dbReference type="Proteomes" id="UP000028725">
    <property type="component" value="Unassembled WGS sequence"/>
</dbReference>
<organism evidence="2 3">
    <name type="scientific">Hyalangium minutum</name>
    <dbReference type="NCBI Taxonomy" id="394096"/>
    <lineage>
        <taxon>Bacteria</taxon>
        <taxon>Pseudomonadati</taxon>
        <taxon>Myxococcota</taxon>
        <taxon>Myxococcia</taxon>
        <taxon>Myxococcales</taxon>
        <taxon>Cystobacterineae</taxon>
        <taxon>Archangiaceae</taxon>
        <taxon>Hyalangium</taxon>
    </lineage>
</organism>
<dbReference type="PATRIC" id="fig|394096.3.peg.8093"/>
<keyword evidence="3" id="KW-1185">Reference proteome</keyword>
<dbReference type="EMBL" id="JMCB01000024">
    <property type="protein sequence ID" value="KFE61917.1"/>
    <property type="molecule type" value="Genomic_DNA"/>
</dbReference>
<feature type="signal peptide" evidence="1">
    <location>
        <begin position="1"/>
        <end position="31"/>
    </location>
</feature>
<dbReference type="STRING" id="394096.DB31_4360"/>
<sequence length="428" mass="45973">MIVRVMTQSGNIRWALCALVLGVLGSVPARAQQPPIAAGGNGIKIGDGRLHPFLDAELRLDTAVGYFPNDATPDPDDVVSSLSPELVLRVRPGLKLEVPSTKLALNASGRLEYVRYTGWLTKQSTYASHFEGAADLTAHFNPQAPVSFVLADQFLRTDQTRNAALGAGVLSLFNEVRGSVPIKPGGGAIEIVPELAWGLEFFDPIGLAVPVGCTEDVCDPITVDAFDYTNVRTGVDARWRFLPKTAVVLDADLDFRTYLRNTASPDALLLRAMGGIAGLVSTKIAVTAKVGWGYNFGESGGSTLIAQAEGTYLYSPTMTFKGGYLRTLNPVAAYGLFQDNRGSLEARALFGGKLVLHGVLAADFLRFYSATQPRSDVLVTLDTGPEYQFKPWLVGAASYLLSTRSSSATGSGLNYTRHEAYVRLTLVY</sequence>
<feature type="chain" id="PRO_5001799461" evidence="1">
    <location>
        <begin position="32"/>
        <end position="428"/>
    </location>
</feature>
<comment type="caution">
    <text evidence="2">The sequence shown here is derived from an EMBL/GenBank/DDBJ whole genome shotgun (WGS) entry which is preliminary data.</text>
</comment>
<name>A0A085W2K4_9BACT</name>
<proteinExistence type="predicted"/>
<reference evidence="2 3" key="1">
    <citation type="submission" date="2014-04" db="EMBL/GenBank/DDBJ databases">
        <title>Genome assembly of Hyalangium minutum DSM 14724.</title>
        <authorList>
            <person name="Sharma G."/>
            <person name="Subramanian S."/>
        </authorList>
    </citation>
    <scope>NUCLEOTIDE SEQUENCE [LARGE SCALE GENOMIC DNA]</scope>
    <source>
        <strain evidence="2 3">DSM 14724</strain>
    </source>
</reference>
<keyword evidence="1" id="KW-0732">Signal</keyword>
<evidence type="ECO:0000313" key="3">
    <source>
        <dbReference type="Proteomes" id="UP000028725"/>
    </source>
</evidence>
<gene>
    <name evidence="2" type="ORF">DB31_4360</name>
</gene>
<evidence type="ECO:0000313" key="2">
    <source>
        <dbReference type="EMBL" id="KFE61917.1"/>
    </source>
</evidence>